<accession>A0ABT1IBD6</accession>
<protein>
    <submittedName>
        <fullName evidence="2">SEFIR domain-containing protein</fullName>
    </submittedName>
</protein>
<dbReference type="Proteomes" id="UP001205185">
    <property type="component" value="Unassembled WGS sequence"/>
</dbReference>
<keyword evidence="3" id="KW-1185">Reference proteome</keyword>
<dbReference type="PROSITE" id="PS51534">
    <property type="entry name" value="SEFIR"/>
    <property type="match status" value="1"/>
</dbReference>
<proteinExistence type="predicted"/>
<feature type="domain" description="SEFIR" evidence="1">
    <location>
        <begin position="214"/>
        <end position="353"/>
    </location>
</feature>
<evidence type="ECO:0000313" key="3">
    <source>
        <dbReference type="Proteomes" id="UP001205185"/>
    </source>
</evidence>
<reference evidence="2 3" key="1">
    <citation type="submission" date="2022-06" db="EMBL/GenBank/DDBJ databases">
        <title>Genomic Encyclopedia of Archaeal and Bacterial Type Strains, Phase II (KMG-II): from individual species to whole genera.</title>
        <authorList>
            <person name="Goeker M."/>
        </authorList>
    </citation>
    <scope>NUCLEOTIDE SEQUENCE [LARGE SCALE GENOMIC DNA]</scope>
    <source>
        <strain evidence="2 3">DSM 44255</strain>
    </source>
</reference>
<name>A0ABT1IBD6_9PSEU</name>
<evidence type="ECO:0000259" key="1">
    <source>
        <dbReference type="PROSITE" id="PS51534"/>
    </source>
</evidence>
<dbReference type="RefSeq" id="WP_253886925.1">
    <property type="nucleotide sequence ID" value="NZ_BAAAVB010000013.1"/>
</dbReference>
<gene>
    <name evidence="2" type="ORF">LV75_002441</name>
</gene>
<dbReference type="EMBL" id="JAMTCO010000006">
    <property type="protein sequence ID" value="MCP2269940.1"/>
    <property type="molecule type" value="Genomic_DNA"/>
</dbReference>
<organism evidence="2 3">
    <name type="scientific">Actinokineospora diospyrosa</name>
    <dbReference type="NCBI Taxonomy" id="103728"/>
    <lineage>
        <taxon>Bacteria</taxon>
        <taxon>Bacillati</taxon>
        <taxon>Actinomycetota</taxon>
        <taxon>Actinomycetes</taxon>
        <taxon>Pseudonocardiales</taxon>
        <taxon>Pseudonocardiaceae</taxon>
        <taxon>Actinokineospora</taxon>
    </lineage>
</organism>
<evidence type="ECO:0000313" key="2">
    <source>
        <dbReference type="EMBL" id="MCP2269940.1"/>
    </source>
</evidence>
<dbReference type="InterPro" id="IPR035897">
    <property type="entry name" value="Toll_tir_struct_dom_sf"/>
</dbReference>
<sequence>MTTDSTGVDLVLVNAATRHVSTAPAAVEIGAVRLGGWQVHPVAPTRFPGRAAHVVKINFDLWLAPDVPVPPWLEVGFDFGADAVVVDAVPRASSSPGPGRTYAVDQHLSLVEANTGVHLPEVSSTVQVFGIGGREIRWRHRDPRPGSHAAWIVLLTPQDATHVPVTASARYDLPPEETFGYAPATRPHTFDLDLAPGIPVAQVEAPALAAPTVSPRVFVSYAHEDHEHISKVVALAEFLVSRGLDVHMDRWDLEVSRDWYLWAIGQIKAADFILVVASPACKAAGEGEVSDEVNRGLQSEMGLLREALHARRSVNRTRILPVVLPGRSIEEIPVFLQPHTVDHFIISDFTVAGTEDLLRILTAQPPYVRPLPPIGDA</sequence>
<dbReference type="InterPro" id="IPR013568">
    <property type="entry name" value="SEFIR_dom"/>
</dbReference>
<comment type="caution">
    <text evidence="2">The sequence shown here is derived from an EMBL/GenBank/DDBJ whole genome shotgun (WGS) entry which is preliminary data.</text>
</comment>
<dbReference type="Gene3D" id="3.40.50.10140">
    <property type="entry name" value="Toll/interleukin-1 receptor homology (TIR) domain"/>
    <property type="match status" value="1"/>
</dbReference>
<dbReference type="SUPFAM" id="SSF52200">
    <property type="entry name" value="Toll/Interleukin receptor TIR domain"/>
    <property type="match status" value="1"/>
</dbReference>
<dbReference type="Pfam" id="PF08357">
    <property type="entry name" value="SEFIR"/>
    <property type="match status" value="1"/>
</dbReference>